<dbReference type="EMBL" id="CAGS01000263">
    <property type="protein sequence ID" value="CCF84372.1"/>
    <property type="molecule type" value="Genomic_DNA"/>
</dbReference>
<dbReference type="AlphaFoldDB" id="I4EI60"/>
<dbReference type="RefSeq" id="WP_008478495.1">
    <property type="nucleotide sequence ID" value="NZ_CAGS01000263.1"/>
</dbReference>
<reference evidence="1 2" key="1">
    <citation type="journal article" date="2012" name="ISME J.">
        <title>Nitrification expanded: discovery, physiology and genomics of a nitrite-oxidizing bacterium from the phylum Chloroflexi.</title>
        <authorList>
            <person name="Sorokin D.Y."/>
            <person name="Lucker S."/>
            <person name="Vejmelkova D."/>
            <person name="Kostrikina N.A."/>
            <person name="Kleerebezem R."/>
            <person name="Rijpstra W.I."/>
            <person name="Damste J.S."/>
            <person name="Le Paslier D."/>
            <person name="Muyzer G."/>
            <person name="Wagner M."/>
            <person name="van Loosdrecht M.C."/>
            <person name="Daims H."/>
        </authorList>
    </citation>
    <scope>NUCLEOTIDE SEQUENCE [LARGE SCALE GENOMIC DNA]</scope>
    <source>
        <strain evidence="2">none</strain>
    </source>
</reference>
<evidence type="ECO:0000313" key="1">
    <source>
        <dbReference type="EMBL" id="CCF84372.1"/>
    </source>
</evidence>
<proteinExistence type="predicted"/>
<comment type="caution">
    <text evidence="1">The sequence shown here is derived from an EMBL/GenBank/DDBJ whole genome shotgun (WGS) entry which is preliminary data.</text>
</comment>
<gene>
    <name evidence="1" type="ORF">NITHO_3350003</name>
</gene>
<organism evidence="1 2">
    <name type="scientific">Nitrolancea hollandica Lb</name>
    <dbReference type="NCBI Taxonomy" id="1129897"/>
    <lineage>
        <taxon>Bacteria</taxon>
        <taxon>Pseudomonadati</taxon>
        <taxon>Thermomicrobiota</taxon>
        <taxon>Thermomicrobia</taxon>
        <taxon>Sphaerobacterales</taxon>
        <taxon>Sphaerobacterineae</taxon>
        <taxon>Sphaerobacteraceae</taxon>
        <taxon>Nitrolancea</taxon>
    </lineage>
</organism>
<keyword evidence="2" id="KW-1185">Reference proteome</keyword>
<dbReference type="Proteomes" id="UP000004221">
    <property type="component" value="Unassembled WGS sequence"/>
</dbReference>
<accession>I4EI60</accession>
<name>I4EI60_9BACT</name>
<evidence type="ECO:0000313" key="2">
    <source>
        <dbReference type="Proteomes" id="UP000004221"/>
    </source>
</evidence>
<sequence length="71" mass="8682">MTILVEAGQPVILIEGQRRHRIEQVQDVWRIDDEWWRNPISRYYYRVVLDNGSLRTIYHDLVSGDWYEQAY</sequence>
<protein>
    <submittedName>
        <fullName evidence="1">Uncharacterized protein</fullName>
    </submittedName>
</protein>